<dbReference type="SUPFAM" id="SSF160214">
    <property type="entry name" value="FlaG-like"/>
    <property type="match status" value="1"/>
</dbReference>
<keyword evidence="1" id="KW-0969">Cilium</keyword>
<dbReference type="PANTHER" id="PTHR37166">
    <property type="entry name" value="PROTEIN FLAG"/>
    <property type="match status" value="1"/>
</dbReference>
<keyword evidence="1" id="KW-0966">Cell projection</keyword>
<dbReference type="RefSeq" id="WP_235590242.1">
    <property type="nucleotide sequence ID" value="NZ_CP013341.1"/>
</dbReference>
<dbReference type="EMBL" id="FNLN01000026">
    <property type="protein sequence ID" value="SDU12776.1"/>
    <property type="molecule type" value="Genomic_DNA"/>
</dbReference>
<dbReference type="Proteomes" id="UP000182882">
    <property type="component" value="Unassembled WGS sequence"/>
</dbReference>
<keyword evidence="1" id="KW-0282">Flagellum</keyword>
<keyword evidence="2" id="KW-1185">Reference proteome</keyword>
<proteinExistence type="predicted"/>
<name>A0A1H2FZJ6_9PROT</name>
<dbReference type="Pfam" id="PF03646">
    <property type="entry name" value="FlaG"/>
    <property type="match status" value="1"/>
</dbReference>
<sequence length="122" mass="13240">MITNSTGSMNNIASLSTTFHPVSITNKSSTNLVSNENIPSQIAESITADTDQLHEAVGKIEKFSLAVQQNLKFSIDEDSGKTVIRVMDATTDEIVRQIPTEEVIDIARALSKIHGALFNDHA</sequence>
<gene>
    <name evidence="1" type="ORF">SAMN05216406_12629</name>
</gene>
<dbReference type="AlphaFoldDB" id="A0A1H2FZJ6"/>
<organism evidence="1 2">
    <name type="scientific">Nitrosomonas ureae</name>
    <dbReference type="NCBI Taxonomy" id="44577"/>
    <lineage>
        <taxon>Bacteria</taxon>
        <taxon>Pseudomonadati</taxon>
        <taxon>Pseudomonadota</taxon>
        <taxon>Betaproteobacteria</taxon>
        <taxon>Nitrosomonadales</taxon>
        <taxon>Nitrosomonadaceae</taxon>
        <taxon>Nitrosomonas</taxon>
    </lineage>
</organism>
<dbReference type="Gene3D" id="3.30.160.170">
    <property type="entry name" value="FlaG-like"/>
    <property type="match status" value="1"/>
</dbReference>
<dbReference type="PANTHER" id="PTHR37166:SF1">
    <property type="entry name" value="PROTEIN FLAG"/>
    <property type="match status" value="1"/>
</dbReference>
<accession>A0A1H2FZJ6</accession>
<dbReference type="InterPro" id="IPR005186">
    <property type="entry name" value="FlaG"/>
</dbReference>
<dbReference type="InterPro" id="IPR035924">
    <property type="entry name" value="FlaG-like_sf"/>
</dbReference>
<protein>
    <submittedName>
        <fullName evidence="1">Flagellar protein FlaG</fullName>
    </submittedName>
</protein>
<evidence type="ECO:0000313" key="1">
    <source>
        <dbReference type="EMBL" id="SDU12776.1"/>
    </source>
</evidence>
<reference evidence="2" key="1">
    <citation type="submission" date="2016-10" db="EMBL/GenBank/DDBJ databases">
        <authorList>
            <person name="Varghese N."/>
            <person name="Submissions S."/>
        </authorList>
    </citation>
    <scope>NUCLEOTIDE SEQUENCE [LARGE SCALE GENOMIC DNA]</scope>
    <source>
        <strain evidence="2">Nm10</strain>
    </source>
</reference>
<evidence type="ECO:0000313" key="2">
    <source>
        <dbReference type="Proteomes" id="UP000182882"/>
    </source>
</evidence>